<dbReference type="InterPro" id="IPR004626">
    <property type="entry name" value="RarD"/>
</dbReference>
<evidence type="ECO:0000256" key="8">
    <source>
        <dbReference type="SAM" id="Phobius"/>
    </source>
</evidence>
<evidence type="ECO:0000256" key="7">
    <source>
        <dbReference type="ARBA" id="ARBA00023136"/>
    </source>
</evidence>
<keyword evidence="7 8" id="KW-0472">Membrane</keyword>
<feature type="transmembrane region" description="Helical" evidence="8">
    <location>
        <begin position="217"/>
        <end position="238"/>
    </location>
</feature>
<dbReference type="EMBL" id="JBHUMQ010000011">
    <property type="protein sequence ID" value="MFD2692848.1"/>
    <property type="molecule type" value="Genomic_DNA"/>
</dbReference>
<feature type="transmembrane region" description="Helical" evidence="8">
    <location>
        <begin position="275"/>
        <end position="294"/>
    </location>
</feature>
<name>A0ABW5S0A1_9BACL</name>
<comment type="caution">
    <text evidence="10">The sequence shown here is derived from an EMBL/GenBank/DDBJ whole genome shotgun (WGS) entry which is preliminary data.</text>
</comment>
<dbReference type="Proteomes" id="UP001597399">
    <property type="component" value="Unassembled WGS sequence"/>
</dbReference>
<dbReference type="RefSeq" id="WP_253065090.1">
    <property type="nucleotide sequence ID" value="NZ_JAMXWM010000036.1"/>
</dbReference>
<feature type="transmembrane region" description="Helical" evidence="8">
    <location>
        <begin position="81"/>
        <end position="101"/>
    </location>
</feature>
<feature type="transmembrane region" description="Helical" evidence="8">
    <location>
        <begin position="107"/>
        <end position="128"/>
    </location>
</feature>
<dbReference type="PANTHER" id="PTHR22911:SF137">
    <property type="entry name" value="SOLUTE CARRIER FAMILY 35 MEMBER G2-RELATED"/>
    <property type="match status" value="1"/>
</dbReference>
<evidence type="ECO:0000256" key="3">
    <source>
        <dbReference type="ARBA" id="ARBA00022448"/>
    </source>
</evidence>
<evidence type="ECO:0000313" key="11">
    <source>
        <dbReference type="Proteomes" id="UP001597399"/>
    </source>
</evidence>
<dbReference type="InterPro" id="IPR037185">
    <property type="entry name" value="EmrE-like"/>
</dbReference>
<reference evidence="11" key="1">
    <citation type="journal article" date="2019" name="Int. J. Syst. Evol. Microbiol.">
        <title>The Global Catalogue of Microorganisms (GCM) 10K type strain sequencing project: providing services to taxonomists for standard genome sequencing and annotation.</title>
        <authorList>
            <consortium name="The Broad Institute Genomics Platform"/>
            <consortium name="The Broad Institute Genome Sequencing Center for Infectious Disease"/>
            <person name="Wu L."/>
            <person name="Ma J."/>
        </authorList>
    </citation>
    <scope>NUCLEOTIDE SEQUENCE [LARGE SCALE GENOMIC DNA]</scope>
    <source>
        <strain evidence="11">TISTR 2466</strain>
    </source>
</reference>
<sequence>MTNPKGDNPLSGILYTSSAYVLWGFLTLYWKLLGNVPPFEILAHRICWSFVFTMAIILLKKQKFHLFIYRLNYFFHYKKEFLFIFIASLAISANWVIFIWAVNHGKVIEASLGMYMTPLISIVFGVVLWKDKCGLGRSISFFIALLGVFLLTVKYGQIPWVALSLALSSGIYSYAKKCTRLDALVAMGYETLIGTPTAVVYLMTLQIKGTASFGTNLINTSILLMGAGIVTALPLIWFAEGVKRLPLSTVGVIQYITPSIAFLIGLLLFKEPVSFVQWFSFILIWASIMIYIFSSSNADSKETRLLQ</sequence>
<keyword evidence="5 8" id="KW-0812">Transmembrane</keyword>
<feature type="transmembrane region" description="Helical" evidence="8">
    <location>
        <begin position="135"/>
        <end position="152"/>
    </location>
</feature>
<evidence type="ECO:0000256" key="1">
    <source>
        <dbReference type="ARBA" id="ARBA00004651"/>
    </source>
</evidence>
<dbReference type="InterPro" id="IPR000620">
    <property type="entry name" value="EamA_dom"/>
</dbReference>
<dbReference type="Gene3D" id="1.10.3730.20">
    <property type="match status" value="1"/>
</dbReference>
<evidence type="ECO:0000256" key="2">
    <source>
        <dbReference type="ARBA" id="ARBA00007362"/>
    </source>
</evidence>
<protein>
    <submittedName>
        <fullName evidence="10">EamA family transporter RarD</fullName>
    </submittedName>
</protein>
<evidence type="ECO:0000259" key="9">
    <source>
        <dbReference type="Pfam" id="PF00892"/>
    </source>
</evidence>
<keyword evidence="3" id="KW-0813">Transport</keyword>
<feature type="transmembrane region" description="Helical" evidence="8">
    <location>
        <begin position="12"/>
        <end position="30"/>
    </location>
</feature>
<proteinExistence type="inferred from homology"/>
<gene>
    <name evidence="10" type="primary">rarD</name>
    <name evidence="10" type="ORF">ACFSUE_04275</name>
</gene>
<feature type="transmembrane region" description="Helical" evidence="8">
    <location>
        <begin position="42"/>
        <end position="60"/>
    </location>
</feature>
<dbReference type="PANTHER" id="PTHR22911">
    <property type="entry name" value="ACYL-MALONYL CONDENSING ENZYME-RELATED"/>
    <property type="match status" value="1"/>
</dbReference>
<dbReference type="SUPFAM" id="SSF103481">
    <property type="entry name" value="Multidrug resistance efflux transporter EmrE"/>
    <property type="match status" value="2"/>
</dbReference>
<feature type="transmembrane region" description="Helical" evidence="8">
    <location>
        <begin position="250"/>
        <end position="269"/>
    </location>
</feature>
<feature type="transmembrane region" description="Helical" evidence="8">
    <location>
        <begin position="187"/>
        <end position="205"/>
    </location>
</feature>
<comment type="similarity">
    <text evidence="2">Belongs to the EamA transporter family.</text>
</comment>
<keyword evidence="4" id="KW-1003">Cell membrane</keyword>
<feature type="domain" description="EamA" evidence="9">
    <location>
        <begin position="161"/>
        <end position="291"/>
    </location>
</feature>
<organism evidence="10 11">
    <name type="scientific">Sporolactobacillus shoreicorticis</name>
    <dbReference type="NCBI Taxonomy" id="1923877"/>
    <lineage>
        <taxon>Bacteria</taxon>
        <taxon>Bacillati</taxon>
        <taxon>Bacillota</taxon>
        <taxon>Bacilli</taxon>
        <taxon>Bacillales</taxon>
        <taxon>Sporolactobacillaceae</taxon>
        <taxon>Sporolactobacillus</taxon>
    </lineage>
</organism>
<evidence type="ECO:0000256" key="6">
    <source>
        <dbReference type="ARBA" id="ARBA00022989"/>
    </source>
</evidence>
<feature type="domain" description="EamA" evidence="9">
    <location>
        <begin position="11"/>
        <end position="152"/>
    </location>
</feature>
<keyword evidence="6 8" id="KW-1133">Transmembrane helix</keyword>
<keyword evidence="11" id="KW-1185">Reference proteome</keyword>
<evidence type="ECO:0000313" key="10">
    <source>
        <dbReference type="EMBL" id="MFD2692848.1"/>
    </source>
</evidence>
<evidence type="ECO:0000256" key="4">
    <source>
        <dbReference type="ARBA" id="ARBA00022475"/>
    </source>
</evidence>
<dbReference type="NCBIfam" id="TIGR00688">
    <property type="entry name" value="rarD"/>
    <property type="match status" value="1"/>
</dbReference>
<evidence type="ECO:0000256" key="5">
    <source>
        <dbReference type="ARBA" id="ARBA00022692"/>
    </source>
</evidence>
<dbReference type="Pfam" id="PF00892">
    <property type="entry name" value="EamA"/>
    <property type="match status" value="2"/>
</dbReference>
<accession>A0ABW5S0A1</accession>
<comment type="subcellular location">
    <subcellularLocation>
        <location evidence="1">Cell membrane</location>
        <topology evidence="1">Multi-pass membrane protein</topology>
    </subcellularLocation>
</comment>